<organism evidence="1 2">
    <name type="scientific">Rahnella victoriana</name>
    <dbReference type="NCBI Taxonomy" id="1510570"/>
    <lineage>
        <taxon>Bacteria</taxon>
        <taxon>Pseudomonadati</taxon>
        <taxon>Pseudomonadota</taxon>
        <taxon>Gammaproteobacteria</taxon>
        <taxon>Enterobacterales</taxon>
        <taxon>Yersiniaceae</taxon>
        <taxon>Rahnella</taxon>
    </lineage>
</organism>
<comment type="caution">
    <text evidence="1">The sequence shown here is derived from an EMBL/GenBank/DDBJ whole genome shotgun (WGS) entry which is preliminary data.</text>
</comment>
<keyword evidence="2" id="KW-1185">Reference proteome</keyword>
<evidence type="ECO:0000313" key="2">
    <source>
        <dbReference type="Proteomes" id="UP000600307"/>
    </source>
</evidence>
<dbReference type="Proteomes" id="UP000600307">
    <property type="component" value="Unassembled WGS sequence"/>
</dbReference>
<sequence length="92" mass="10451">MMCWASLHLSNAEMAFAHSMVAQAGQPSGWPGFWFVPVLRTLSELPPIRVSQLRWWINSQTRDSQNETIPQPDLSAFLHRRSCTVKNRSAPS</sequence>
<gene>
    <name evidence="1" type="ORF">IV431_19805</name>
</gene>
<proteinExistence type="predicted"/>
<accession>A0ABS0DWJ9</accession>
<dbReference type="EMBL" id="JADOBH010000005">
    <property type="protein sequence ID" value="MBF7957808.1"/>
    <property type="molecule type" value="Genomic_DNA"/>
</dbReference>
<evidence type="ECO:0000313" key="1">
    <source>
        <dbReference type="EMBL" id="MBF7957808.1"/>
    </source>
</evidence>
<name>A0ABS0DWJ9_9GAMM</name>
<protein>
    <submittedName>
        <fullName evidence="1">Ash family protein</fullName>
    </submittedName>
</protein>
<reference evidence="1 2" key="1">
    <citation type="submission" date="2020-11" db="EMBL/GenBank/DDBJ databases">
        <title>Taxonomic investigation of Rahnella spp.</title>
        <authorList>
            <person name="Lee S.D."/>
        </authorList>
    </citation>
    <scope>NUCLEOTIDE SEQUENCE [LARGE SCALE GENOMIC DNA]</scope>
    <source>
        <strain evidence="1 2">SAP-10</strain>
    </source>
</reference>